<evidence type="ECO:0000313" key="9">
    <source>
        <dbReference type="Proteomes" id="UP000688137"/>
    </source>
</evidence>
<sequence length="114" mass="13290">MSACIYTCLLQLIAGIIYPLRQTYQAYKLQEKLQIWIVYWILMSSIYLLEEISFGVLFMIPGYSILKTLYAVWLYHEKTQGALLIGTLLKPVFNKIKVIMAPIQEKLDILEKVK</sequence>
<evidence type="ECO:0000313" key="8">
    <source>
        <dbReference type="EMBL" id="CAD8090131.1"/>
    </source>
</evidence>
<dbReference type="InterPro" id="IPR004345">
    <property type="entry name" value="TB2_DP1_HVA22"/>
</dbReference>
<accession>A0A8S1NJ18</accession>
<dbReference type="Proteomes" id="UP000688137">
    <property type="component" value="Unassembled WGS sequence"/>
</dbReference>
<evidence type="ECO:0000256" key="6">
    <source>
        <dbReference type="RuleBase" id="RU362006"/>
    </source>
</evidence>
<evidence type="ECO:0000256" key="4">
    <source>
        <dbReference type="ARBA" id="ARBA00022989"/>
    </source>
</evidence>
<dbReference type="AlphaFoldDB" id="A0A8S1NJ18"/>
<proteinExistence type="inferred from homology"/>
<name>A0A8S1NJ18_PARPR</name>
<comment type="caution">
    <text evidence="8">The sequence shown here is derived from an EMBL/GenBank/DDBJ whole genome shotgun (WGS) entry which is preliminary data.</text>
</comment>
<comment type="similarity">
    <text evidence="2 6">Belongs to the DP1 family.</text>
</comment>
<gene>
    <name evidence="8" type="ORF">PPRIM_AZ9-3.1.T0850113</name>
</gene>
<dbReference type="PANTHER" id="PTHR12300">
    <property type="entry name" value="HVA22-LIKE PROTEINS"/>
    <property type="match status" value="1"/>
</dbReference>
<keyword evidence="3 7" id="KW-0812">Transmembrane</keyword>
<dbReference type="GO" id="GO:0016020">
    <property type="term" value="C:membrane"/>
    <property type="evidence" value="ECO:0007669"/>
    <property type="project" value="UniProtKB-SubCell"/>
</dbReference>
<dbReference type="EMBL" id="CAJJDM010000088">
    <property type="protein sequence ID" value="CAD8090131.1"/>
    <property type="molecule type" value="Genomic_DNA"/>
</dbReference>
<feature type="transmembrane region" description="Helical" evidence="7">
    <location>
        <begin position="35"/>
        <end position="60"/>
    </location>
</feature>
<evidence type="ECO:0000256" key="3">
    <source>
        <dbReference type="ARBA" id="ARBA00022692"/>
    </source>
</evidence>
<keyword evidence="9" id="KW-1185">Reference proteome</keyword>
<evidence type="ECO:0008006" key="10">
    <source>
        <dbReference type="Google" id="ProtNLM"/>
    </source>
</evidence>
<evidence type="ECO:0000256" key="5">
    <source>
        <dbReference type="ARBA" id="ARBA00023136"/>
    </source>
</evidence>
<dbReference type="Pfam" id="PF03134">
    <property type="entry name" value="TB2_DP1_HVA22"/>
    <property type="match status" value="1"/>
</dbReference>
<dbReference type="PANTHER" id="PTHR12300:SF161">
    <property type="entry name" value="RECEPTOR EXPRESSION-ENHANCING PROTEIN"/>
    <property type="match status" value="1"/>
</dbReference>
<evidence type="ECO:0000256" key="1">
    <source>
        <dbReference type="ARBA" id="ARBA00004141"/>
    </source>
</evidence>
<comment type="subcellular location">
    <subcellularLocation>
        <location evidence="1 6">Membrane</location>
        <topology evidence="1 6">Multi-pass membrane protein</topology>
    </subcellularLocation>
</comment>
<evidence type="ECO:0000256" key="2">
    <source>
        <dbReference type="ARBA" id="ARBA00008573"/>
    </source>
</evidence>
<keyword evidence="4 7" id="KW-1133">Transmembrane helix</keyword>
<evidence type="ECO:0000256" key="7">
    <source>
        <dbReference type="SAM" id="Phobius"/>
    </source>
</evidence>
<protein>
    <recommendedName>
        <fullName evidence="10">HVA22-like protein</fullName>
    </recommendedName>
</protein>
<organism evidence="8 9">
    <name type="scientific">Paramecium primaurelia</name>
    <dbReference type="NCBI Taxonomy" id="5886"/>
    <lineage>
        <taxon>Eukaryota</taxon>
        <taxon>Sar</taxon>
        <taxon>Alveolata</taxon>
        <taxon>Ciliophora</taxon>
        <taxon>Intramacronucleata</taxon>
        <taxon>Oligohymenophorea</taxon>
        <taxon>Peniculida</taxon>
        <taxon>Parameciidae</taxon>
        <taxon>Paramecium</taxon>
    </lineage>
</organism>
<keyword evidence="5 7" id="KW-0472">Membrane</keyword>
<reference evidence="8" key="1">
    <citation type="submission" date="2021-01" db="EMBL/GenBank/DDBJ databases">
        <authorList>
            <consortium name="Genoscope - CEA"/>
            <person name="William W."/>
        </authorList>
    </citation>
    <scope>NUCLEOTIDE SEQUENCE</scope>
</reference>